<evidence type="ECO:0000313" key="3">
    <source>
        <dbReference type="Proteomes" id="UP000282656"/>
    </source>
</evidence>
<proteinExistence type="predicted"/>
<dbReference type="AlphaFoldDB" id="A0A3A8R4A2"/>
<protein>
    <submittedName>
        <fullName evidence="2">Choice-of-anchor D domain-containing protein</fullName>
    </submittedName>
</protein>
<dbReference type="Proteomes" id="UP000282656">
    <property type="component" value="Unassembled WGS sequence"/>
</dbReference>
<dbReference type="PROSITE" id="PS51257">
    <property type="entry name" value="PROKAR_LIPOPROTEIN"/>
    <property type="match status" value="1"/>
</dbReference>
<reference evidence="3" key="1">
    <citation type="submission" date="2018-09" db="EMBL/GenBank/DDBJ databases">
        <authorList>
            <person name="Livingstone P.G."/>
            <person name="Whitworth D.E."/>
        </authorList>
    </citation>
    <scope>NUCLEOTIDE SEQUENCE [LARGE SCALE GENOMIC DNA]</scope>
    <source>
        <strain evidence="3">AB047A</strain>
    </source>
</reference>
<gene>
    <name evidence="2" type="ORF">D7X96_12680</name>
</gene>
<dbReference type="Pfam" id="PF13360">
    <property type="entry name" value="PQQ_2"/>
    <property type="match status" value="1"/>
</dbReference>
<dbReference type="InterPro" id="IPR002372">
    <property type="entry name" value="PQQ_rpt_dom"/>
</dbReference>
<accession>A0A3A8R4A2</accession>
<dbReference type="SUPFAM" id="SSF63829">
    <property type="entry name" value="Calcium-dependent phosphotriesterase"/>
    <property type="match status" value="1"/>
</dbReference>
<evidence type="ECO:0000259" key="1">
    <source>
        <dbReference type="Pfam" id="PF13360"/>
    </source>
</evidence>
<comment type="caution">
    <text evidence="2">The sequence shown here is derived from an EMBL/GenBank/DDBJ whole genome shotgun (WGS) entry which is preliminary data.</text>
</comment>
<organism evidence="2 3">
    <name type="scientific">Corallococcus interemptor</name>
    <dbReference type="NCBI Taxonomy" id="2316720"/>
    <lineage>
        <taxon>Bacteria</taxon>
        <taxon>Pseudomonadati</taxon>
        <taxon>Myxococcota</taxon>
        <taxon>Myxococcia</taxon>
        <taxon>Myxococcales</taxon>
        <taxon>Cystobacterineae</taxon>
        <taxon>Myxococcaceae</taxon>
        <taxon>Corallococcus</taxon>
    </lineage>
</organism>
<feature type="domain" description="Pyrrolo-quinoline quinone repeat" evidence="1">
    <location>
        <begin position="217"/>
        <end position="360"/>
    </location>
</feature>
<dbReference type="EMBL" id="RAWM01000026">
    <property type="protein sequence ID" value="RKH70184.1"/>
    <property type="molecule type" value="Genomic_DNA"/>
</dbReference>
<dbReference type="Gene3D" id="2.60.40.10">
    <property type="entry name" value="Immunoglobulins"/>
    <property type="match status" value="1"/>
</dbReference>
<evidence type="ECO:0000313" key="2">
    <source>
        <dbReference type="EMBL" id="RKH70184.1"/>
    </source>
</evidence>
<dbReference type="OrthoDB" id="5483741at2"/>
<keyword evidence="3" id="KW-1185">Reference proteome</keyword>
<dbReference type="RefSeq" id="WP_121769819.1">
    <property type="nucleotide sequence ID" value="NZ_RAWM01000026.1"/>
</dbReference>
<name>A0A3A8R4A2_9BACT</name>
<dbReference type="InterPro" id="IPR013783">
    <property type="entry name" value="Ig-like_fold"/>
</dbReference>
<dbReference type="NCBIfam" id="NF012200">
    <property type="entry name" value="choice_anch_D"/>
    <property type="match status" value="1"/>
</dbReference>
<sequence>MVRKSLSLVLLLSACSDEPEEPVVPAALIIDRKSFDFGEWEAGKSSAEQLFTVRNASPANVESVSVSVEGSDSFSLASSTCEKYLAAGMECEVRVRFAPRLGGTHSARLKVAGAPSVEQTELQGTGFAWVDVSSMPPGTRVMAGDDSFTCTQPCKQAVRKAEVTLYAGPEGFPTWGAACASAPRDGCRLRLDASKSVALEAWTPLYQWEVRRSRPPVTVAPLANGSIVVLDALGVTALDSAGQERWSLPMNDYKMAVTSDGYISLVRYDGPVSQYDSNGRIRWTYTPSESMYPGRTVADGLGNTYVLGVKVNSDATQTLKLVALSREGVELWSASISEAPFNYSSGLGVVADGSSVYVAGSAFNREAPPPANPVFVKNFIQKLTPAGVVLWTKEVNWVQVSFAHTGEMISIVNLVSPPGGVMSWWMDPEGNVLWNAQTPTGEGPGVADTYVFASNAGAAPRLLFGGHELLPGTETYGRGWFADMGDRSKLVRGSVTYIDSPNGNGAWVSSLAYTSSARHVVVGGGFGSSADTAEGFIRLYDARTLTMER</sequence>